<reference evidence="2" key="2">
    <citation type="submission" date="2018-05" db="EMBL/GenBank/DDBJ databases">
        <title>OpunRS2 (Oryza punctata Reference Sequence Version 2).</title>
        <authorList>
            <person name="Zhang J."/>
            <person name="Kudrna D."/>
            <person name="Lee S."/>
            <person name="Talag J."/>
            <person name="Welchert J."/>
            <person name="Wing R.A."/>
        </authorList>
    </citation>
    <scope>NUCLEOTIDE SEQUENCE [LARGE SCALE GENOMIC DNA]</scope>
</reference>
<name>A0A0E0L6A7_ORYPU</name>
<evidence type="ECO:0000313" key="2">
    <source>
        <dbReference type="EnsemblPlants" id="OPUNC05G25000.1"/>
    </source>
</evidence>
<keyword evidence="3" id="KW-1185">Reference proteome</keyword>
<dbReference type="AlphaFoldDB" id="A0A0E0L6A7"/>
<sequence>MATKLSSARVALRRAFSAAASPGLGAASPVGFQHGPLLRRLINSDASASTALKNNKHGFSSESRVAPDGRMDIKRRCELKEHEFFHLVEEALKTADPVKAGLVFEKRKELSDLVREYKANSGLKTAKRRLNLAVIIPAVVSGYFVADMIASNR</sequence>
<evidence type="ECO:0000313" key="3">
    <source>
        <dbReference type="Proteomes" id="UP000026962"/>
    </source>
</evidence>
<proteinExistence type="predicted"/>
<organism evidence="2">
    <name type="scientific">Oryza punctata</name>
    <name type="common">Red rice</name>
    <dbReference type="NCBI Taxonomy" id="4537"/>
    <lineage>
        <taxon>Eukaryota</taxon>
        <taxon>Viridiplantae</taxon>
        <taxon>Streptophyta</taxon>
        <taxon>Embryophyta</taxon>
        <taxon>Tracheophyta</taxon>
        <taxon>Spermatophyta</taxon>
        <taxon>Magnoliopsida</taxon>
        <taxon>Liliopsida</taxon>
        <taxon>Poales</taxon>
        <taxon>Poaceae</taxon>
        <taxon>BOP clade</taxon>
        <taxon>Oryzoideae</taxon>
        <taxon>Oryzeae</taxon>
        <taxon>Oryzinae</taxon>
        <taxon>Oryza</taxon>
    </lineage>
</organism>
<feature type="transmembrane region" description="Helical" evidence="1">
    <location>
        <begin position="130"/>
        <end position="150"/>
    </location>
</feature>
<keyword evidence="1" id="KW-1133">Transmembrane helix</keyword>
<keyword evidence="1" id="KW-0472">Membrane</keyword>
<dbReference type="OMA" id="YFVADMI"/>
<evidence type="ECO:0000256" key="1">
    <source>
        <dbReference type="SAM" id="Phobius"/>
    </source>
</evidence>
<reference evidence="2" key="1">
    <citation type="submission" date="2015-04" db="UniProtKB">
        <authorList>
            <consortium name="EnsemblPlants"/>
        </authorList>
    </citation>
    <scope>IDENTIFICATION</scope>
</reference>
<accession>A0A0E0L6A7</accession>
<protein>
    <submittedName>
        <fullName evidence="2">Uncharacterized protein</fullName>
    </submittedName>
</protein>
<keyword evidence="1" id="KW-0812">Transmembrane</keyword>
<dbReference type="Proteomes" id="UP000026962">
    <property type="component" value="Chromosome 5"/>
</dbReference>
<dbReference type="EnsemblPlants" id="OPUNC05G25000.1">
    <property type="protein sequence ID" value="OPUNC05G25000.1"/>
    <property type="gene ID" value="OPUNC05G25000"/>
</dbReference>
<dbReference type="Gramene" id="OPUNC05G25000.1">
    <property type="protein sequence ID" value="OPUNC05G25000.1"/>
    <property type="gene ID" value="OPUNC05G25000"/>
</dbReference>
<dbReference type="HOGENOM" id="CLU_1770956_0_0_1"/>